<keyword evidence="2" id="KW-0378">Hydrolase</keyword>
<reference evidence="2 3" key="1">
    <citation type="submission" date="2024-04" db="EMBL/GenBank/DDBJ databases">
        <title>draft genome sequnece of Flavobacterium buctense JCM 30750.</title>
        <authorList>
            <person name="Kim D.-U."/>
        </authorList>
    </citation>
    <scope>NUCLEOTIDE SEQUENCE [LARGE SCALE GENOMIC DNA]</scope>
    <source>
        <strain evidence="2 3">JCM 30750</strain>
    </source>
</reference>
<keyword evidence="2" id="KW-0255">Endonuclease</keyword>
<protein>
    <submittedName>
        <fullName evidence="2">HNH endonuclease</fullName>
    </submittedName>
</protein>
<keyword evidence="3" id="KW-1185">Reference proteome</keyword>
<evidence type="ECO:0000259" key="1">
    <source>
        <dbReference type="Pfam" id="PF13391"/>
    </source>
</evidence>
<dbReference type="GO" id="GO:0004519">
    <property type="term" value="F:endonuclease activity"/>
    <property type="evidence" value="ECO:0007669"/>
    <property type="project" value="UniProtKB-KW"/>
</dbReference>
<dbReference type="EMBL" id="JBBPCB010000001">
    <property type="protein sequence ID" value="MEK8179150.1"/>
    <property type="molecule type" value="Genomic_DNA"/>
</dbReference>
<proteinExistence type="predicted"/>
<sequence>MPKILWTREELILAFNLYLKLPFGKMHKNTPEIIELANLLGRTPSSIGMRLGNFASVDPYHILRGVGGLKGGMNQVKPIWDEFNENKEELTFLSEKIRAEKENTTIEKKYQDILFDLKDLKGETVTREVKTRVNQSFFREMVLANYASKCAITGIDIPQLLLASHIIPWSKNENERLNPENGICLSPLYDKAFDKGLISINTNYQIILSKEIKVKTQTTFYSNHFAPIENLKIIEPLKYLPKKEFLEYHLDTIFLK</sequence>
<evidence type="ECO:0000313" key="2">
    <source>
        <dbReference type="EMBL" id="MEK8179150.1"/>
    </source>
</evidence>
<organism evidence="2 3">
    <name type="scientific">Flavobacterium buctense</name>
    <dbReference type="NCBI Taxonomy" id="1648146"/>
    <lineage>
        <taxon>Bacteria</taxon>
        <taxon>Pseudomonadati</taxon>
        <taxon>Bacteroidota</taxon>
        <taxon>Flavobacteriia</taxon>
        <taxon>Flavobacteriales</taxon>
        <taxon>Flavobacteriaceae</taxon>
        <taxon>Flavobacterium</taxon>
    </lineage>
</organism>
<dbReference type="Pfam" id="PF13391">
    <property type="entry name" value="HNH_2"/>
    <property type="match status" value="1"/>
</dbReference>
<comment type="caution">
    <text evidence="2">The sequence shown here is derived from an EMBL/GenBank/DDBJ whole genome shotgun (WGS) entry which is preliminary data.</text>
</comment>
<dbReference type="InterPro" id="IPR003615">
    <property type="entry name" value="HNH_nuc"/>
</dbReference>
<feature type="domain" description="HNH nuclease" evidence="1">
    <location>
        <begin position="150"/>
        <end position="201"/>
    </location>
</feature>
<evidence type="ECO:0000313" key="3">
    <source>
        <dbReference type="Proteomes" id="UP001491349"/>
    </source>
</evidence>
<keyword evidence="2" id="KW-0540">Nuclease</keyword>
<dbReference type="Proteomes" id="UP001491349">
    <property type="component" value="Unassembled WGS sequence"/>
</dbReference>
<name>A0ABU9DZG7_9FLAO</name>
<gene>
    <name evidence="2" type="ORF">WMW71_02245</name>
</gene>
<dbReference type="RefSeq" id="WP_246448708.1">
    <property type="nucleotide sequence ID" value="NZ_JACTAB010000001.1"/>
</dbReference>
<accession>A0ABU9DZG7</accession>